<reference evidence="2 3" key="1">
    <citation type="submission" date="2019-01" db="EMBL/GenBank/DDBJ databases">
        <title>Zoogloea oleivorans genome sequencing and assembly.</title>
        <authorList>
            <person name="Tancsics A."/>
            <person name="Farkas M."/>
            <person name="Kriszt B."/>
            <person name="Maroti G."/>
            <person name="Horvath B."/>
        </authorList>
    </citation>
    <scope>NUCLEOTIDE SEQUENCE [LARGE SCALE GENOMIC DNA]</scope>
    <source>
        <strain evidence="2 3">Buc</strain>
    </source>
</reference>
<dbReference type="OrthoDB" id="8565152at2"/>
<dbReference type="AlphaFoldDB" id="A0A6C2D5B8"/>
<evidence type="ECO:0000256" key="1">
    <source>
        <dbReference type="SAM" id="MobiDB-lite"/>
    </source>
</evidence>
<feature type="compositionally biased region" description="Polar residues" evidence="1">
    <location>
        <begin position="41"/>
        <end position="50"/>
    </location>
</feature>
<dbReference type="Gene3D" id="3.30.160.170">
    <property type="entry name" value="FlaG-like"/>
    <property type="match status" value="1"/>
</dbReference>
<accession>A0A6C2D5B8</accession>
<dbReference type="InterPro" id="IPR005186">
    <property type="entry name" value="FlaG"/>
</dbReference>
<gene>
    <name evidence="2" type="ORF">ETQ85_03490</name>
</gene>
<dbReference type="InterPro" id="IPR035924">
    <property type="entry name" value="FlaG-like_sf"/>
</dbReference>
<protein>
    <submittedName>
        <fullName evidence="2">Flagellar protein FlaG</fullName>
    </submittedName>
</protein>
<keyword evidence="2" id="KW-0966">Cell projection</keyword>
<dbReference type="PANTHER" id="PTHR37166:SF1">
    <property type="entry name" value="PROTEIN FLAG"/>
    <property type="match status" value="1"/>
</dbReference>
<keyword evidence="2" id="KW-0282">Flagellum</keyword>
<sequence length="131" mass="13808">MSIQPVGARTTQYAPPVQPPAAQVAGAGTARQAEATPEASGVQQAQNATQAPAKVPPSSEQLTQAVKQIQDVIKQTANSLQFSIDEDIGVTVVKVIDTESKKVIRQIPSEEVLDIAKALDKLQGLLVKQQA</sequence>
<dbReference type="RefSeq" id="WP_148577666.1">
    <property type="nucleotide sequence ID" value="NZ_JAVEUW010000012.1"/>
</dbReference>
<name>A0A6C2D5B8_9RHOO</name>
<dbReference type="Pfam" id="PF03646">
    <property type="entry name" value="FlaG"/>
    <property type="match status" value="1"/>
</dbReference>
<evidence type="ECO:0000313" key="3">
    <source>
        <dbReference type="Proteomes" id="UP000389128"/>
    </source>
</evidence>
<feature type="compositionally biased region" description="Low complexity" evidence="1">
    <location>
        <begin position="11"/>
        <end position="33"/>
    </location>
</feature>
<keyword evidence="3" id="KW-1185">Reference proteome</keyword>
<proteinExistence type="predicted"/>
<organism evidence="2 3">
    <name type="scientific">Zoogloea oleivorans</name>
    <dbReference type="NCBI Taxonomy" id="1552750"/>
    <lineage>
        <taxon>Bacteria</taxon>
        <taxon>Pseudomonadati</taxon>
        <taxon>Pseudomonadota</taxon>
        <taxon>Betaproteobacteria</taxon>
        <taxon>Rhodocyclales</taxon>
        <taxon>Zoogloeaceae</taxon>
        <taxon>Zoogloea</taxon>
    </lineage>
</organism>
<keyword evidence="2" id="KW-0969">Cilium</keyword>
<dbReference type="PANTHER" id="PTHR37166">
    <property type="entry name" value="PROTEIN FLAG"/>
    <property type="match status" value="1"/>
</dbReference>
<dbReference type="EMBL" id="SDKK01000003">
    <property type="protein sequence ID" value="TYC61131.1"/>
    <property type="molecule type" value="Genomic_DNA"/>
</dbReference>
<feature type="region of interest" description="Disordered" evidence="1">
    <location>
        <begin position="1"/>
        <end position="61"/>
    </location>
</feature>
<dbReference type="SUPFAM" id="SSF160214">
    <property type="entry name" value="FlaG-like"/>
    <property type="match status" value="1"/>
</dbReference>
<dbReference type="Proteomes" id="UP000389128">
    <property type="component" value="Unassembled WGS sequence"/>
</dbReference>
<comment type="caution">
    <text evidence="2">The sequence shown here is derived from an EMBL/GenBank/DDBJ whole genome shotgun (WGS) entry which is preliminary data.</text>
</comment>
<evidence type="ECO:0000313" key="2">
    <source>
        <dbReference type="EMBL" id="TYC61131.1"/>
    </source>
</evidence>